<dbReference type="STRING" id="156892.BM477_05555"/>
<dbReference type="AlphaFoldDB" id="A0A1Q5PMQ9"/>
<evidence type="ECO:0008006" key="3">
    <source>
        <dbReference type="Google" id="ProtNLM"/>
    </source>
</evidence>
<accession>A0A1Q5PMQ9</accession>
<keyword evidence="2" id="KW-1185">Reference proteome</keyword>
<organism evidence="1 2">
    <name type="scientific">Boudabousia marimammalium</name>
    <dbReference type="NCBI Taxonomy" id="156892"/>
    <lineage>
        <taxon>Bacteria</taxon>
        <taxon>Bacillati</taxon>
        <taxon>Actinomycetota</taxon>
        <taxon>Actinomycetes</taxon>
        <taxon>Actinomycetales</taxon>
        <taxon>Actinomycetaceae</taxon>
        <taxon>Boudabousia</taxon>
    </lineage>
</organism>
<dbReference type="EMBL" id="MPDM01000005">
    <property type="protein sequence ID" value="OKL48765.1"/>
    <property type="molecule type" value="Genomic_DNA"/>
</dbReference>
<gene>
    <name evidence="1" type="ORF">BM477_05555</name>
</gene>
<comment type="caution">
    <text evidence="1">The sequence shown here is derived from an EMBL/GenBank/DDBJ whole genome shotgun (WGS) entry which is preliminary data.</text>
</comment>
<evidence type="ECO:0000313" key="2">
    <source>
        <dbReference type="Proteomes" id="UP000186465"/>
    </source>
</evidence>
<reference evidence="2" key="1">
    <citation type="submission" date="2016-11" db="EMBL/GenBank/DDBJ databases">
        <title>Actinomyces gypaetusis sp. nov. isolated from Gypaetus barbatus in Qinghai Tibet Plateau China.</title>
        <authorList>
            <person name="Meng X."/>
        </authorList>
    </citation>
    <scope>NUCLEOTIDE SEQUENCE [LARGE SCALE GENOMIC DNA]</scope>
    <source>
        <strain evidence="2">DSM 15383</strain>
    </source>
</reference>
<name>A0A1Q5PMQ9_9ACTO</name>
<protein>
    <recommendedName>
        <fullName evidence="3">Abi-like protein</fullName>
    </recommendedName>
</protein>
<evidence type="ECO:0000313" key="1">
    <source>
        <dbReference type="EMBL" id="OKL48765.1"/>
    </source>
</evidence>
<sequence length="232" mass="26576">MQSYLDMCNGNKKKALALYVWHAELTSAVQSVLGITEVMLRNAMDRELRKWYKDTGTEDWLLDLVPRDPVNPRRHIVRGGRQGILDVIVTNDRERAYRRAVASLRGRSVGHDDVLAQTMFGSWEHLLPIASSQARSQSSVRRNQVREQLWDECFCFAFPGDTSTRGAITFGRVNELHLLRNRVSHMEHLFNTNIERNMQTAFALLESIDPDLKVWVSSVSRVGEVLSRKPSL</sequence>
<dbReference type="Proteomes" id="UP000186465">
    <property type="component" value="Unassembled WGS sequence"/>
</dbReference>
<proteinExistence type="predicted"/>